<organism evidence="4 5">
    <name type="scientific">Rhodoferax koreensis</name>
    <dbReference type="NCBI Taxonomy" id="1842727"/>
    <lineage>
        <taxon>Bacteria</taxon>
        <taxon>Pseudomonadati</taxon>
        <taxon>Pseudomonadota</taxon>
        <taxon>Betaproteobacteria</taxon>
        <taxon>Burkholderiales</taxon>
        <taxon>Comamonadaceae</taxon>
        <taxon>Rhodoferax</taxon>
    </lineage>
</organism>
<feature type="transmembrane region" description="Helical" evidence="1">
    <location>
        <begin position="165"/>
        <end position="184"/>
    </location>
</feature>
<dbReference type="KEGG" id="rhy:RD110_00090"/>
<dbReference type="Proteomes" id="UP000186609">
    <property type="component" value="Chromosome"/>
</dbReference>
<dbReference type="InterPro" id="IPR050879">
    <property type="entry name" value="Acyltransferase_3"/>
</dbReference>
<dbReference type="GO" id="GO:0009103">
    <property type="term" value="P:lipopolysaccharide biosynthetic process"/>
    <property type="evidence" value="ECO:0007669"/>
    <property type="project" value="TreeGrafter"/>
</dbReference>
<dbReference type="PANTHER" id="PTHR23028:SF53">
    <property type="entry name" value="ACYL_TRANSF_3 DOMAIN-CONTAINING PROTEIN"/>
    <property type="match status" value="1"/>
</dbReference>
<sequence>MMHHPKYRADIDGLRAIGVLSVVGFHAFPNWIRGGYIGVDIFFVISGFLISTIIMGTLERDRFSYADFYGRRIRRIFPALVLVLGCSLLLGWCSLLADEFQQLGKHAAGGAMFIANFVLWNEAGYFDTSAEFKPLLHLWSLAIEEQFYIFWPILLGLVWRKKWSFLIVTSVVAVVSFAINLVTVPSNPVAAFYSPLSRFWELMIGGILAYLLLHRPRMLDRFSNAQSALGMALLALGFATLTKDSPFPGWRALMPTLGAFLLISAGPAAWVNRAVLASRPMVWFGLISYPLYLWHWPALSFARIVAGGTPSATVRVGAVTFSVVAAYLTYRLIEVRFRNNQRLRLKNMGLVAVAMAILASGLVVLMSQGLPDRAIAARNANKRSPSLVFQAAIPVGVVPCSGNNAIPEMLQPHCRQYVVRAGAPTVLLWGDSSSGAWSHMFYQLAERHDFNVVLFSHPSCPPLLGVRKSFHHHPQSNRYCSDARLGQVVLQSITALQPQAVVLMGAWVGYSHYRDENAATNEYITTDPSADADRTSSITAIRNQLPLTIEALDDVTNVLVFNSWPSLLTLPNYQVDRLPFIRSNASMPLKPAAQHAEESAVVHETLARVMTSGRTRHTRVFDPAAKICATVCAMSFRDVGLYEDTYHITPYGSMLFGEDVWALLGPMLGRS</sequence>
<feature type="transmembrane region" description="Helical" evidence="1">
    <location>
        <begin position="76"/>
        <end position="97"/>
    </location>
</feature>
<feature type="transmembrane region" description="Helical" evidence="1">
    <location>
        <begin position="283"/>
        <end position="306"/>
    </location>
</feature>
<evidence type="ECO:0000313" key="4">
    <source>
        <dbReference type="EMBL" id="APW35811.1"/>
    </source>
</evidence>
<reference evidence="4 5" key="1">
    <citation type="submission" date="2017-01" db="EMBL/GenBank/DDBJ databases">
        <authorList>
            <person name="Mah S.A."/>
            <person name="Swanson W.J."/>
            <person name="Moy G.W."/>
            <person name="Vacquier V.D."/>
        </authorList>
    </citation>
    <scope>NUCLEOTIDE SEQUENCE [LARGE SCALE GENOMIC DNA]</scope>
    <source>
        <strain evidence="4 5">DCY110</strain>
    </source>
</reference>
<feature type="domain" description="SGNH" evidence="3">
    <location>
        <begin position="412"/>
        <end position="658"/>
    </location>
</feature>
<dbReference type="AlphaFoldDB" id="A0A1P8JPZ9"/>
<feature type="transmembrane region" description="Helical" evidence="1">
    <location>
        <begin position="350"/>
        <end position="370"/>
    </location>
</feature>
<dbReference type="GO" id="GO:0016747">
    <property type="term" value="F:acyltransferase activity, transferring groups other than amino-acyl groups"/>
    <property type="evidence" value="ECO:0007669"/>
    <property type="project" value="InterPro"/>
</dbReference>
<keyword evidence="1" id="KW-0472">Membrane</keyword>
<evidence type="ECO:0008006" key="6">
    <source>
        <dbReference type="Google" id="ProtNLM"/>
    </source>
</evidence>
<dbReference type="GO" id="GO:0016020">
    <property type="term" value="C:membrane"/>
    <property type="evidence" value="ECO:0007669"/>
    <property type="project" value="TreeGrafter"/>
</dbReference>
<feature type="domain" description="Acyltransferase 3" evidence="2">
    <location>
        <begin position="9"/>
        <end position="331"/>
    </location>
</feature>
<evidence type="ECO:0000259" key="2">
    <source>
        <dbReference type="Pfam" id="PF01757"/>
    </source>
</evidence>
<dbReference type="STRING" id="1842727.RD110_00090"/>
<evidence type="ECO:0000256" key="1">
    <source>
        <dbReference type="SAM" id="Phobius"/>
    </source>
</evidence>
<gene>
    <name evidence="4" type="ORF">RD110_00090</name>
</gene>
<keyword evidence="1" id="KW-1133">Transmembrane helix</keyword>
<keyword evidence="5" id="KW-1185">Reference proteome</keyword>
<feature type="transmembrane region" description="Helical" evidence="1">
    <location>
        <begin position="12"/>
        <end position="29"/>
    </location>
</feature>
<feature type="transmembrane region" description="Helical" evidence="1">
    <location>
        <begin position="35"/>
        <end position="55"/>
    </location>
</feature>
<evidence type="ECO:0000259" key="3">
    <source>
        <dbReference type="Pfam" id="PF19040"/>
    </source>
</evidence>
<keyword evidence="1" id="KW-0812">Transmembrane</keyword>
<name>A0A1P8JPZ9_9BURK</name>
<protein>
    <recommendedName>
        <fullName evidence="6">Acyltransferase</fullName>
    </recommendedName>
</protein>
<feature type="transmembrane region" description="Helical" evidence="1">
    <location>
        <begin position="225"/>
        <end position="241"/>
    </location>
</feature>
<feature type="transmembrane region" description="Helical" evidence="1">
    <location>
        <begin position="253"/>
        <end position="271"/>
    </location>
</feature>
<dbReference type="Pfam" id="PF19040">
    <property type="entry name" value="SGNH"/>
    <property type="match status" value="1"/>
</dbReference>
<feature type="transmembrane region" description="Helical" evidence="1">
    <location>
        <begin position="136"/>
        <end position="158"/>
    </location>
</feature>
<dbReference type="EMBL" id="CP019236">
    <property type="protein sequence ID" value="APW35811.1"/>
    <property type="molecule type" value="Genomic_DNA"/>
</dbReference>
<dbReference type="Pfam" id="PF01757">
    <property type="entry name" value="Acyl_transf_3"/>
    <property type="match status" value="1"/>
</dbReference>
<dbReference type="InterPro" id="IPR002656">
    <property type="entry name" value="Acyl_transf_3_dom"/>
</dbReference>
<evidence type="ECO:0000313" key="5">
    <source>
        <dbReference type="Proteomes" id="UP000186609"/>
    </source>
</evidence>
<proteinExistence type="predicted"/>
<dbReference type="PANTHER" id="PTHR23028">
    <property type="entry name" value="ACETYLTRANSFERASE"/>
    <property type="match status" value="1"/>
</dbReference>
<feature type="transmembrane region" description="Helical" evidence="1">
    <location>
        <begin position="312"/>
        <end position="330"/>
    </location>
</feature>
<dbReference type="RefSeq" id="WP_076195545.1">
    <property type="nucleotide sequence ID" value="NZ_CP019236.1"/>
</dbReference>
<accession>A0A1P8JPZ9</accession>
<feature type="transmembrane region" description="Helical" evidence="1">
    <location>
        <begin position="196"/>
        <end position="213"/>
    </location>
</feature>
<dbReference type="InterPro" id="IPR043968">
    <property type="entry name" value="SGNH"/>
</dbReference>